<dbReference type="Gene3D" id="3.50.50.60">
    <property type="entry name" value="FAD/NAD(P)-binding domain"/>
    <property type="match status" value="1"/>
</dbReference>
<keyword evidence="2" id="KW-0285">Flavoprotein</keyword>
<keyword evidence="4" id="KW-0560">Oxidoreductase</keyword>
<dbReference type="PRINTS" id="PR00420">
    <property type="entry name" value="RNGMNOXGNASE"/>
</dbReference>
<feature type="domain" description="FAD-binding" evidence="6">
    <location>
        <begin position="341"/>
        <end position="408"/>
    </location>
</feature>
<dbReference type="InterPro" id="IPR036188">
    <property type="entry name" value="FAD/NAD-bd_sf"/>
</dbReference>
<evidence type="ECO:0000256" key="3">
    <source>
        <dbReference type="ARBA" id="ARBA00022827"/>
    </source>
</evidence>
<keyword evidence="5" id="KW-0503">Monooxygenase</keyword>
<organism evidence="7 8">
    <name type="scientific">Aspergillus lucknowensis</name>
    <dbReference type="NCBI Taxonomy" id="176173"/>
    <lineage>
        <taxon>Eukaryota</taxon>
        <taxon>Fungi</taxon>
        <taxon>Dikarya</taxon>
        <taxon>Ascomycota</taxon>
        <taxon>Pezizomycotina</taxon>
        <taxon>Eurotiomycetes</taxon>
        <taxon>Eurotiomycetidae</taxon>
        <taxon>Eurotiales</taxon>
        <taxon>Aspergillaceae</taxon>
        <taxon>Aspergillus</taxon>
        <taxon>Aspergillus subgen. Nidulantes</taxon>
    </lineage>
</organism>
<name>A0ABR4LY60_9EURO</name>
<comment type="cofactor">
    <cofactor evidence="1">
        <name>FAD</name>
        <dbReference type="ChEBI" id="CHEBI:57692"/>
    </cofactor>
</comment>
<evidence type="ECO:0000256" key="2">
    <source>
        <dbReference type="ARBA" id="ARBA00022630"/>
    </source>
</evidence>
<accession>A0ABR4LY60</accession>
<evidence type="ECO:0000313" key="7">
    <source>
        <dbReference type="EMBL" id="KAL2869476.1"/>
    </source>
</evidence>
<dbReference type="GeneID" id="98142589"/>
<dbReference type="InterPro" id="IPR002938">
    <property type="entry name" value="FAD-bd"/>
</dbReference>
<dbReference type="PANTHER" id="PTHR47178:SF1">
    <property type="entry name" value="FAD-BINDING DOMAIN-CONTAINING PROTEIN-RELATED"/>
    <property type="match status" value="1"/>
</dbReference>
<gene>
    <name evidence="7" type="ORF">BJX67DRAFT_332092</name>
</gene>
<evidence type="ECO:0000259" key="6">
    <source>
        <dbReference type="Pfam" id="PF01494"/>
    </source>
</evidence>
<evidence type="ECO:0000256" key="1">
    <source>
        <dbReference type="ARBA" id="ARBA00001974"/>
    </source>
</evidence>
<dbReference type="Pfam" id="PF01494">
    <property type="entry name" value="FAD_binding_3"/>
    <property type="match status" value="1"/>
</dbReference>
<sequence length="434" mass="48838">MAKPNPNDPVLIVGAGITGLILAHALKQKNIPFIIYERDPTPSSRHQGWALTLHWALQYLPSLLSRETLAQIETETQVDPEIAKNDSGNFLFLNLATGDVKWRIPPNKRWRVNRERFRGVLIRELGRDAGAGGTDTDSHTHTHIQWGRKVEGVTFDESGRPRLLFLNGEEEKEEESIPGRLVIGAEGSHSAIRQFLRPDNYVNSQLPIRFTGVAVDLSADEVAPLRAMDPLLFQGCHPETGIFLWFSMLDTPEREHEHLHERPSKESKSKARPYRAQLGLSWSVRSPSDEVPPTDAERLSNMKRRAAGFAPFLYETIQRIPEGTPVVEVKLADWECEPWDNREGTVTLAGDAAHAMTMYRGEAGNHGILDIFHLVPAIEKIYAGADAKGAIDAYESEMRERTQRAVRLSRQACFDAHDWESLNEDSAILARRKL</sequence>
<dbReference type="EMBL" id="JBFXLQ010000009">
    <property type="protein sequence ID" value="KAL2869476.1"/>
    <property type="molecule type" value="Genomic_DNA"/>
</dbReference>
<evidence type="ECO:0000256" key="5">
    <source>
        <dbReference type="ARBA" id="ARBA00023033"/>
    </source>
</evidence>
<evidence type="ECO:0000313" key="8">
    <source>
        <dbReference type="Proteomes" id="UP001610432"/>
    </source>
</evidence>
<dbReference type="SUPFAM" id="SSF51905">
    <property type="entry name" value="FAD/NAD(P)-binding domain"/>
    <property type="match status" value="1"/>
</dbReference>
<dbReference type="Pfam" id="PF13450">
    <property type="entry name" value="NAD_binding_8"/>
    <property type="match status" value="1"/>
</dbReference>
<proteinExistence type="predicted"/>
<dbReference type="RefSeq" id="XP_070888455.1">
    <property type="nucleotide sequence ID" value="XM_071027517.1"/>
</dbReference>
<dbReference type="PANTHER" id="PTHR47178">
    <property type="entry name" value="MONOOXYGENASE, FAD-BINDING"/>
    <property type="match status" value="1"/>
</dbReference>
<keyword evidence="8" id="KW-1185">Reference proteome</keyword>
<keyword evidence="3" id="KW-0274">FAD</keyword>
<protein>
    <recommendedName>
        <fullName evidence="6">FAD-binding domain-containing protein</fullName>
    </recommendedName>
</protein>
<dbReference type="Proteomes" id="UP001610432">
    <property type="component" value="Unassembled WGS sequence"/>
</dbReference>
<comment type="caution">
    <text evidence="7">The sequence shown here is derived from an EMBL/GenBank/DDBJ whole genome shotgun (WGS) entry which is preliminary data.</text>
</comment>
<evidence type="ECO:0000256" key="4">
    <source>
        <dbReference type="ARBA" id="ARBA00023002"/>
    </source>
</evidence>
<reference evidence="7 8" key="1">
    <citation type="submission" date="2024-07" db="EMBL/GenBank/DDBJ databases">
        <title>Section-level genome sequencing and comparative genomics of Aspergillus sections Usti and Cavernicolus.</title>
        <authorList>
            <consortium name="Lawrence Berkeley National Laboratory"/>
            <person name="Nybo J.L."/>
            <person name="Vesth T.C."/>
            <person name="Theobald S."/>
            <person name="Frisvad J.C."/>
            <person name="Larsen T.O."/>
            <person name="Kjaerboelling I."/>
            <person name="Rothschild-Mancinelli K."/>
            <person name="Lyhne E.K."/>
            <person name="Kogle M.E."/>
            <person name="Barry K."/>
            <person name="Clum A."/>
            <person name="Na H."/>
            <person name="Ledsgaard L."/>
            <person name="Lin J."/>
            <person name="Lipzen A."/>
            <person name="Kuo A."/>
            <person name="Riley R."/>
            <person name="Mondo S."/>
            <person name="Labutti K."/>
            <person name="Haridas S."/>
            <person name="Pangalinan J."/>
            <person name="Salamov A.A."/>
            <person name="Simmons B.A."/>
            <person name="Magnuson J.K."/>
            <person name="Chen J."/>
            <person name="Drula E."/>
            <person name="Henrissat B."/>
            <person name="Wiebenga A."/>
            <person name="Lubbers R.J."/>
            <person name="Gomes A.C."/>
            <person name="Macurrencykelacurrency M.R."/>
            <person name="Stajich J."/>
            <person name="Grigoriev I.V."/>
            <person name="Mortensen U.H."/>
            <person name="De Vries R.P."/>
            <person name="Baker S.E."/>
            <person name="Andersen M.R."/>
        </authorList>
    </citation>
    <scope>NUCLEOTIDE SEQUENCE [LARGE SCALE GENOMIC DNA]</scope>
    <source>
        <strain evidence="7 8">CBS 449.75</strain>
    </source>
</reference>